<feature type="chain" id="PRO_5003314917" evidence="2">
    <location>
        <begin position="18"/>
        <end position="119"/>
    </location>
</feature>
<gene>
    <name evidence="3" type="ORF">MELLADRAFT_103005</name>
</gene>
<reference evidence="4" key="1">
    <citation type="journal article" date="2011" name="Proc. Natl. Acad. Sci. U.S.A.">
        <title>Obligate biotrophy features unraveled by the genomic analysis of rust fungi.</title>
        <authorList>
            <person name="Duplessis S."/>
            <person name="Cuomo C.A."/>
            <person name="Lin Y.-C."/>
            <person name="Aerts A."/>
            <person name="Tisserant E."/>
            <person name="Veneault-Fourrey C."/>
            <person name="Joly D.L."/>
            <person name="Hacquard S."/>
            <person name="Amselem J."/>
            <person name="Cantarel B.L."/>
            <person name="Chiu R."/>
            <person name="Coutinho P.M."/>
            <person name="Feau N."/>
            <person name="Field M."/>
            <person name="Frey P."/>
            <person name="Gelhaye E."/>
            <person name="Goldberg J."/>
            <person name="Grabherr M.G."/>
            <person name="Kodira C.D."/>
            <person name="Kohler A."/>
            <person name="Kuees U."/>
            <person name="Lindquist E.A."/>
            <person name="Lucas S.M."/>
            <person name="Mago R."/>
            <person name="Mauceli E."/>
            <person name="Morin E."/>
            <person name="Murat C."/>
            <person name="Pangilinan J.L."/>
            <person name="Park R."/>
            <person name="Pearson M."/>
            <person name="Quesneville H."/>
            <person name="Rouhier N."/>
            <person name="Sakthikumar S."/>
            <person name="Salamov A.A."/>
            <person name="Schmutz J."/>
            <person name="Selles B."/>
            <person name="Shapiro H."/>
            <person name="Tanguay P."/>
            <person name="Tuskan G.A."/>
            <person name="Henrissat B."/>
            <person name="Van de Peer Y."/>
            <person name="Rouze P."/>
            <person name="Ellis J.G."/>
            <person name="Dodds P.N."/>
            <person name="Schein J.E."/>
            <person name="Zhong S."/>
            <person name="Hamelin R.C."/>
            <person name="Grigoriev I.V."/>
            <person name="Szabo L.J."/>
            <person name="Martin F."/>
        </authorList>
    </citation>
    <scope>NUCLEOTIDE SEQUENCE [LARGE SCALE GENOMIC DNA]</scope>
    <source>
        <strain evidence="4">98AG31 / pathotype 3-4-7</strain>
    </source>
</reference>
<dbReference type="RefSeq" id="XP_007405906.1">
    <property type="nucleotide sequence ID" value="XM_007405844.1"/>
</dbReference>
<feature type="region of interest" description="Disordered" evidence="1">
    <location>
        <begin position="91"/>
        <end position="119"/>
    </location>
</feature>
<keyword evidence="2" id="KW-0732">Signal</keyword>
<evidence type="ECO:0000256" key="2">
    <source>
        <dbReference type="SAM" id="SignalP"/>
    </source>
</evidence>
<organism evidence="4">
    <name type="scientific">Melampsora larici-populina (strain 98AG31 / pathotype 3-4-7)</name>
    <name type="common">Poplar leaf rust fungus</name>
    <dbReference type="NCBI Taxonomy" id="747676"/>
    <lineage>
        <taxon>Eukaryota</taxon>
        <taxon>Fungi</taxon>
        <taxon>Dikarya</taxon>
        <taxon>Basidiomycota</taxon>
        <taxon>Pucciniomycotina</taxon>
        <taxon>Pucciniomycetes</taxon>
        <taxon>Pucciniales</taxon>
        <taxon>Melampsoraceae</taxon>
        <taxon>Melampsora</taxon>
    </lineage>
</organism>
<dbReference type="HOGENOM" id="CLU_2061996_0_0_1"/>
<proteinExistence type="predicted"/>
<feature type="signal peptide" evidence="2">
    <location>
        <begin position="1"/>
        <end position="17"/>
    </location>
</feature>
<dbReference type="KEGG" id="mlr:MELLADRAFT_103005"/>
<protein>
    <submittedName>
        <fullName evidence="3">Secreted protein</fullName>
    </submittedName>
</protein>
<keyword evidence="4" id="KW-1185">Reference proteome</keyword>
<accession>F4RA88</accession>
<name>F4RA88_MELLP</name>
<evidence type="ECO:0000256" key="1">
    <source>
        <dbReference type="SAM" id="MobiDB-lite"/>
    </source>
</evidence>
<sequence length="119" mass="12921">MRFSFALCSLLVGIISATPIPQTTVPAPAAQALAQGTEVVVISTDGDSKGEKVTIEFNAQEITAEFQPAAETDPDPAALFAQLWKLRRPNDDEHMDDAKYEAYEKKTAEEPDQLGNIDV</sequence>
<dbReference type="InParanoid" id="F4RA88"/>
<evidence type="ECO:0000313" key="4">
    <source>
        <dbReference type="Proteomes" id="UP000001072"/>
    </source>
</evidence>
<evidence type="ECO:0000313" key="3">
    <source>
        <dbReference type="EMBL" id="EGG10436.1"/>
    </source>
</evidence>
<dbReference type="GeneID" id="18921842"/>
<feature type="compositionally biased region" description="Basic and acidic residues" evidence="1">
    <location>
        <begin position="91"/>
        <end position="109"/>
    </location>
</feature>
<dbReference type="EMBL" id="GL883094">
    <property type="protein sequence ID" value="EGG10436.1"/>
    <property type="molecule type" value="Genomic_DNA"/>
</dbReference>
<dbReference type="VEuPathDB" id="FungiDB:MELLADRAFT_103005"/>
<dbReference type="AlphaFoldDB" id="F4RA88"/>
<dbReference type="Proteomes" id="UP000001072">
    <property type="component" value="Unassembled WGS sequence"/>
</dbReference>